<protein>
    <submittedName>
        <fullName evidence="1 3">Uncharacterized protein</fullName>
    </submittedName>
</protein>
<reference evidence="3" key="1">
    <citation type="submission" date="2017-02" db="UniProtKB">
        <authorList>
            <consortium name="WormBaseParasite"/>
        </authorList>
    </citation>
    <scope>IDENTIFICATION</scope>
</reference>
<evidence type="ECO:0000313" key="3">
    <source>
        <dbReference type="WBParaSite" id="EVEC_0000019101-mRNA-1"/>
    </source>
</evidence>
<dbReference type="EMBL" id="UXUI01000076">
    <property type="protein sequence ID" value="VDD84985.1"/>
    <property type="molecule type" value="Genomic_DNA"/>
</dbReference>
<proteinExistence type="predicted"/>
<gene>
    <name evidence="1" type="ORF">EVEC_LOCUS128</name>
</gene>
<dbReference type="Proteomes" id="UP000274131">
    <property type="component" value="Unassembled WGS sequence"/>
</dbReference>
<dbReference type="WBParaSite" id="EVEC_0000019101-mRNA-1">
    <property type="protein sequence ID" value="EVEC_0000019101-mRNA-1"/>
    <property type="gene ID" value="EVEC_0000019101"/>
</dbReference>
<dbReference type="AlphaFoldDB" id="A0A0N4USR3"/>
<reference evidence="1 2" key="2">
    <citation type="submission" date="2018-10" db="EMBL/GenBank/DDBJ databases">
        <authorList>
            <consortium name="Pathogen Informatics"/>
        </authorList>
    </citation>
    <scope>NUCLEOTIDE SEQUENCE [LARGE SCALE GENOMIC DNA]</scope>
</reference>
<name>A0A0N4USR3_ENTVE</name>
<sequence length="105" mass="12335">MYLEVILKHNETDLMIYHAPEIAYGKSHEGLLLYPNPDNTGYEFTERMLKEKRLSRSLTDEECPRRRRVLRFLCHLESANDKDSGNQGTLPLERALILIFSRLRS</sequence>
<evidence type="ECO:0000313" key="2">
    <source>
        <dbReference type="Proteomes" id="UP000274131"/>
    </source>
</evidence>
<organism evidence="3">
    <name type="scientific">Enterobius vermicularis</name>
    <name type="common">Human pinworm</name>
    <dbReference type="NCBI Taxonomy" id="51028"/>
    <lineage>
        <taxon>Eukaryota</taxon>
        <taxon>Metazoa</taxon>
        <taxon>Ecdysozoa</taxon>
        <taxon>Nematoda</taxon>
        <taxon>Chromadorea</taxon>
        <taxon>Rhabditida</taxon>
        <taxon>Spirurina</taxon>
        <taxon>Oxyuridomorpha</taxon>
        <taxon>Oxyuroidea</taxon>
        <taxon>Oxyuridae</taxon>
        <taxon>Enterobius</taxon>
    </lineage>
</organism>
<keyword evidence="2" id="KW-1185">Reference proteome</keyword>
<evidence type="ECO:0000313" key="1">
    <source>
        <dbReference type="EMBL" id="VDD84985.1"/>
    </source>
</evidence>
<accession>A0A0N4USR3</accession>